<dbReference type="InterPro" id="IPR013785">
    <property type="entry name" value="Aldolase_TIM"/>
</dbReference>
<evidence type="ECO:0000256" key="13">
    <source>
        <dbReference type="RuleBase" id="RU003523"/>
    </source>
</evidence>
<evidence type="ECO:0000256" key="10">
    <source>
        <dbReference type="ARBA" id="ARBA00023154"/>
    </source>
</evidence>
<keyword evidence="10" id="KW-0457">Lysine biosynthesis</keyword>
<dbReference type="Pfam" id="PF22617">
    <property type="entry name" value="HCS_D2"/>
    <property type="match status" value="1"/>
</dbReference>
<dbReference type="RefSeq" id="XP_003006091.1">
    <property type="nucleotide sequence ID" value="XM_003006045.1"/>
</dbReference>
<evidence type="ECO:0000256" key="2">
    <source>
        <dbReference type="ARBA" id="ARBA00001946"/>
    </source>
</evidence>
<dbReference type="OMA" id="LGKHSGC"/>
<dbReference type="UniPathway" id="UPA00033">
    <property type="reaction ID" value="UER00028"/>
</dbReference>
<dbReference type="InterPro" id="IPR011872">
    <property type="entry name" value="Homocitrate_synth"/>
</dbReference>
<dbReference type="GeneID" id="9532706"/>
<dbReference type="CDD" id="cd07948">
    <property type="entry name" value="DRE_TIM_HCS"/>
    <property type="match status" value="1"/>
</dbReference>
<evidence type="ECO:0000256" key="1">
    <source>
        <dbReference type="ARBA" id="ARBA00001936"/>
    </source>
</evidence>
<evidence type="ECO:0000256" key="5">
    <source>
        <dbReference type="ARBA" id="ARBA00012974"/>
    </source>
</evidence>
<feature type="region of interest" description="Disordered" evidence="14">
    <location>
        <begin position="1"/>
        <end position="45"/>
    </location>
</feature>
<evidence type="ECO:0000256" key="12">
    <source>
        <dbReference type="ARBA" id="ARBA00048363"/>
    </source>
</evidence>
<evidence type="ECO:0000256" key="7">
    <source>
        <dbReference type="ARBA" id="ARBA00022679"/>
    </source>
</evidence>
<dbReference type="EC" id="2.3.3.14" evidence="5"/>
<reference evidence="17" key="1">
    <citation type="journal article" date="2011" name="PLoS Pathog.">
        <title>Comparative genomics yields insights into niche adaptation of plant vascular wilt pathogens.</title>
        <authorList>
            <person name="Klosterman S.J."/>
            <person name="Subbarao K.V."/>
            <person name="Kang S."/>
            <person name="Veronese P."/>
            <person name="Gold S.E."/>
            <person name="Thomma B.P.H.J."/>
            <person name="Chen Z."/>
            <person name="Henrissat B."/>
            <person name="Lee Y.-H."/>
            <person name="Park J."/>
            <person name="Garcia-Pedrajas M.D."/>
            <person name="Barbara D.J."/>
            <person name="Anchieta A."/>
            <person name="de Jonge R."/>
            <person name="Santhanam P."/>
            <person name="Maruthachalam K."/>
            <person name="Atallah Z."/>
            <person name="Amyotte S.G."/>
            <person name="Paz Z."/>
            <person name="Inderbitzin P."/>
            <person name="Hayes R.J."/>
            <person name="Heiman D.I."/>
            <person name="Young S."/>
            <person name="Zeng Q."/>
            <person name="Engels R."/>
            <person name="Galagan J."/>
            <person name="Cuomo C.A."/>
            <person name="Dobinson K.F."/>
            <person name="Ma L.-J."/>
        </authorList>
    </citation>
    <scope>NUCLEOTIDE SEQUENCE [LARGE SCALE GENOMIC DNA]</scope>
    <source>
        <strain evidence="17">VaMs.102 / ATCC MYA-4576 / FGSC 10136</strain>
    </source>
</reference>
<dbReference type="PROSITE" id="PS00815">
    <property type="entry name" value="AIPM_HOMOCIT_SYNTH_1"/>
    <property type="match status" value="1"/>
</dbReference>
<dbReference type="PROSITE" id="PS50991">
    <property type="entry name" value="PYR_CT"/>
    <property type="match status" value="1"/>
</dbReference>
<evidence type="ECO:0000256" key="4">
    <source>
        <dbReference type="ARBA" id="ARBA00006361"/>
    </source>
</evidence>
<dbReference type="PANTHER" id="PTHR10277">
    <property type="entry name" value="HOMOCITRATE SYNTHASE-RELATED"/>
    <property type="match status" value="1"/>
</dbReference>
<protein>
    <recommendedName>
        <fullName evidence="5">homocitrate synthase</fullName>
        <ecNumber evidence="5">2.3.3.14</ecNumber>
    </recommendedName>
</protein>
<dbReference type="GO" id="GO:0046872">
    <property type="term" value="F:metal ion binding"/>
    <property type="evidence" value="ECO:0007669"/>
    <property type="project" value="UniProtKB-KW"/>
</dbReference>
<dbReference type="GO" id="GO:0005739">
    <property type="term" value="C:mitochondrion"/>
    <property type="evidence" value="ECO:0007669"/>
    <property type="project" value="TreeGrafter"/>
</dbReference>
<evidence type="ECO:0000256" key="11">
    <source>
        <dbReference type="ARBA" id="ARBA00023211"/>
    </source>
</evidence>
<evidence type="ECO:0000256" key="3">
    <source>
        <dbReference type="ARBA" id="ARBA00004755"/>
    </source>
</evidence>
<dbReference type="InterPro" id="IPR050073">
    <property type="entry name" value="2-IPM_HCS-like"/>
</dbReference>
<keyword evidence="11" id="KW-0464">Manganese</keyword>
<dbReference type="InterPro" id="IPR000891">
    <property type="entry name" value="PYR_CT"/>
</dbReference>
<evidence type="ECO:0000256" key="14">
    <source>
        <dbReference type="SAM" id="MobiDB-lite"/>
    </source>
</evidence>
<evidence type="ECO:0000256" key="8">
    <source>
        <dbReference type="ARBA" id="ARBA00022723"/>
    </source>
</evidence>
<keyword evidence="9" id="KW-0460">Magnesium</keyword>
<feature type="region of interest" description="Disordered" evidence="14">
    <location>
        <begin position="420"/>
        <end position="442"/>
    </location>
</feature>
<comment type="catalytic activity">
    <reaction evidence="12">
        <text>acetyl-CoA + 2-oxoglutarate + H2O = (2R)-homocitrate + CoA + H(+)</text>
        <dbReference type="Rhea" id="RHEA:12929"/>
        <dbReference type="ChEBI" id="CHEBI:15377"/>
        <dbReference type="ChEBI" id="CHEBI:15378"/>
        <dbReference type="ChEBI" id="CHEBI:16810"/>
        <dbReference type="ChEBI" id="CHEBI:57287"/>
        <dbReference type="ChEBI" id="CHEBI:57288"/>
        <dbReference type="ChEBI" id="CHEBI:58884"/>
        <dbReference type="EC" id="2.3.3.14"/>
    </reaction>
    <physiologicalReaction direction="left-to-right" evidence="12">
        <dbReference type="Rhea" id="RHEA:12930"/>
    </physiologicalReaction>
</comment>
<keyword evidence="6" id="KW-0028">Amino-acid biosynthesis</keyword>
<keyword evidence="7 13" id="KW-0808">Transferase</keyword>
<dbReference type="InterPro" id="IPR002034">
    <property type="entry name" value="AIPM/Hcit_synth_CS"/>
</dbReference>
<dbReference type="Gene3D" id="3.20.20.70">
    <property type="entry name" value="Aldolase class I"/>
    <property type="match status" value="1"/>
</dbReference>
<name>C9SFE9_VERA1</name>
<comment type="pathway">
    <text evidence="3">Amino-acid biosynthesis; L-lysine biosynthesis via AAA pathway; L-alpha-aminoadipate from 2-oxoglutarate: step 1/5.</text>
</comment>
<keyword evidence="17" id="KW-1185">Reference proteome</keyword>
<dbReference type="eggNOG" id="KOG2367">
    <property type="taxonomic scope" value="Eukaryota"/>
</dbReference>
<dbReference type="NCBIfam" id="TIGR02146">
    <property type="entry name" value="LysS_fung_arch"/>
    <property type="match status" value="1"/>
</dbReference>
<evidence type="ECO:0000313" key="17">
    <source>
        <dbReference type="Proteomes" id="UP000008698"/>
    </source>
</evidence>
<accession>C9SFE9</accession>
<dbReference type="Gene3D" id="4.10.430.20">
    <property type="match status" value="1"/>
</dbReference>
<dbReference type="InterPro" id="IPR048253">
    <property type="entry name" value="DRE_TIM_HCS_fun_bact"/>
</dbReference>
<dbReference type="EMBL" id="DS985217">
    <property type="protein sequence ID" value="EEY17935.1"/>
    <property type="molecule type" value="Genomic_DNA"/>
</dbReference>
<evidence type="ECO:0000256" key="6">
    <source>
        <dbReference type="ARBA" id="ARBA00022605"/>
    </source>
</evidence>
<feature type="domain" description="Pyruvate carboxyltransferase" evidence="15">
    <location>
        <begin position="57"/>
        <end position="307"/>
    </location>
</feature>
<feature type="compositionally biased region" description="Low complexity" evidence="14">
    <location>
        <begin position="8"/>
        <end position="30"/>
    </location>
</feature>
<comment type="cofactor">
    <cofactor evidence="2">
        <name>Mg(2+)</name>
        <dbReference type="ChEBI" id="CHEBI:18420"/>
    </cofactor>
</comment>
<dbReference type="Proteomes" id="UP000008698">
    <property type="component" value="Unassembled WGS sequence"/>
</dbReference>
<dbReference type="GO" id="GO:0004410">
    <property type="term" value="F:homocitrate synthase activity"/>
    <property type="evidence" value="ECO:0007669"/>
    <property type="project" value="UniProtKB-EC"/>
</dbReference>
<feature type="compositionally biased region" description="Polar residues" evidence="14">
    <location>
        <begin position="35"/>
        <end position="44"/>
    </location>
</feature>
<dbReference type="PROSITE" id="PS00816">
    <property type="entry name" value="AIPM_HOMOCIT_SYNTH_2"/>
    <property type="match status" value="1"/>
</dbReference>
<dbReference type="STRING" id="526221.C9SFE9"/>
<dbReference type="AlphaFoldDB" id="C9SFE9"/>
<dbReference type="KEGG" id="val:VDBG_04044"/>
<proteinExistence type="inferred from homology"/>
<keyword evidence="8" id="KW-0479">Metal-binding</keyword>
<evidence type="ECO:0000256" key="9">
    <source>
        <dbReference type="ARBA" id="ARBA00022842"/>
    </source>
</evidence>
<dbReference type="PANTHER" id="PTHR10277:SF48">
    <property type="entry name" value="HOMOCITRATE SYNTHASE, CYTOSOLIC ISOZYME-RELATED"/>
    <property type="match status" value="1"/>
</dbReference>
<dbReference type="InterPro" id="IPR054691">
    <property type="entry name" value="LeuA/HCS_post-cat"/>
</dbReference>
<comment type="similarity">
    <text evidence="4">Belongs to the alpha-IPM synthase/homocitrate synthase family. Homocitrate synthase LYS20/LYS21 subfamily.</text>
</comment>
<dbReference type="HOGENOM" id="CLU_022158_2_2_1"/>
<sequence length="442" mass="48000">MCPTPDQAPAANGHANGANGSNGSANSHPGFTAIPTKQTHSSPYQPVGDFLSNVSRFKIIESTLREGEQFANAFFDTETKIKIAKALDDFGVDYIELTSPASSEQSRKDCETICKLGLKAKILTHVRCHMDDARLAVETGVDGLDVVIGTSSYLREHSHGKDMTYIINTAIEVIEFVKSKGLEVRFSSEDSFRSNLVDLLSVYSAVDKVGVTRVGIADTVGCASPRQVYDLVRTLRGVVKCDIETHFHDDTGCAVANAYCALEAGATHVDTSVLGMSMPAMAKALQCLRIGERNGITTLGGLMARMVVADREYVTSKYKLHKLKDLENLVADAVQINISFNNPITGFCAFTHKAGILAKAILNNPSTYEVLNPSDFGLFRCQGVYQEVKAMADRRSLCFPDLTSEEHAKFVQAEKEIAAEPEKRSLDTTEETNGSAAKKVKV</sequence>
<dbReference type="SUPFAM" id="SSF51569">
    <property type="entry name" value="Aldolase"/>
    <property type="match status" value="1"/>
</dbReference>
<dbReference type="FunFam" id="3.20.20.70:FF:000032">
    <property type="entry name" value="Homocitrate synthase, mitochondrial"/>
    <property type="match status" value="1"/>
</dbReference>
<evidence type="ECO:0000259" key="15">
    <source>
        <dbReference type="PROSITE" id="PS50991"/>
    </source>
</evidence>
<gene>
    <name evidence="16" type="ORF">VDBG_04044</name>
</gene>
<organism evidence="17">
    <name type="scientific">Verticillium alfalfae (strain VaMs.102 / ATCC MYA-4576 / FGSC 10136)</name>
    <name type="common">Verticillium wilt of alfalfa</name>
    <name type="synonym">Verticillium albo-atrum</name>
    <dbReference type="NCBI Taxonomy" id="526221"/>
    <lineage>
        <taxon>Eukaryota</taxon>
        <taxon>Fungi</taxon>
        <taxon>Dikarya</taxon>
        <taxon>Ascomycota</taxon>
        <taxon>Pezizomycotina</taxon>
        <taxon>Sordariomycetes</taxon>
        <taxon>Hypocreomycetidae</taxon>
        <taxon>Glomerellales</taxon>
        <taxon>Plectosphaerellaceae</taxon>
        <taxon>Verticillium</taxon>
    </lineage>
</organism>
<comment type="cofactor">
    <cofactor evidence="1">
        <name>Mn(2+)</name>
        <dbReference type="ChEBI" id="CHEBI:29035"/>
    </cofactor>
</comment>
<evidence type="ECO:0000313" key="16">
    <source>
        <dbReference type="EMBL" id="EEY17935.1"/>
    </source>
</evidence>
<dbReference type="GO" id="GO:0019878">
    <property type="term" value="P:lysine biosynthetic process via aminoadipic acid"/>
    <property type="evidence" value="ECO:0007669"/>
    <property type="project" value="UniProtKB-UniPathway"/>
</dbReference>
<dbReference type="Pfam" id="PF00682">
    <property type="entry name" value="HMGL-like"/>
    <property type="match status" value="1"/>
</dbReference>
<dbReference type="OrthoDB" id="2015253at2759"/>